<dbReference type="GO" id="GO:0016192">
    <property type="term" value="P:vesicle-mediated transport"/>
    <property type="evidence" value="ECO:0007669"/>
    <property type="project" value="InterPro"/>
</dbReference>
<dbReference type="AlphaFoldDB" id="A0A9D5H7P7"/>
<evidence type="ECO:0000259" key="3">
    <source>
        <dbReference type="SMART" id="SM00503"/>
    </source>
</evidence>
<organism evidence="4 5">
    <name type="scientific">Dioscorea zingiberensis</name>
    <dbReference type="NCBI Taxonomy" id="325984"/>
    <lineage>
        <taxon>Eukaryota</taxon>
        <taxon>Viridiplantae</taxon>
        <taxon>Streptophyta</taxon>
        <taxon>Embryophyta</taxon>
        <taxon>Tracheophyta</taxon>
        <taxon>Spermatophyta</taxon>
        <taxon>Magnoliopsida</taxon>
        <taxon>Liliopsida</taxon>
        <taxon>Dioscoreales</taxon>
        <taxon>Dioscoreaceae</taxon>
        <taxon>Dioscorea</taxon>
    </lineage>
</organism>
<sequence>MLHSLFLPTSGNSHPLLSSRRIHTYKHLLELHADIPIPPHPHLLPWPRRPPPPSRLRPPCPHRPIQLSPNLAALKALEDTDDLHTFQQLHLQLHNANKETKTVHSVSTMKDLRVRMDTDVEQVLRKAQTVKAKLETLDKANVAHRKLPGSGMGTLADRMRTSMDGGMGTKLKELMDEIQELRTRMAAEY</sequence>
<comment type="caution">
    <text evidence="4">The sequence shown here is derived from an EMBL/GenBank/DDBJ whole genome shotgun (WGS) entry which is preliminary data.</text>
</comment>
<dbReference type="OrthoDB" id="10255013at2759"/>
<reference evidence="4" key="2">
    <citation type="journal article" date="2022" name="Hortic Res">
        <title>The genome of Dioscorea zingiberensis sheds light on the biosynthesis, origin and evolution of the medicinally important diosgenin saponins.</title>
        <authorList>
            <person name="Li Y."/>
            <person name="Tan C."/>
            <person name="Li Z."/>
            <person name="Guo J."/>
            <person name="Li S."/>
            <person name="Chen X."/>
            <person name="Wang C."/>
            <person name="Dai X."/>
            <person name="Yang H."/>
            <person name="Song W."/>
            <person name="Hou L."/>
            <person name="Xu J."/>
            <person name="Tong Z."/>
            <person name="Xu A."/>
            <person name="Yuan X."/>
            <person name="Wang W."/>
            <person name="Yang Q."/>
            <person name="Chen L."/>
            <person name="Sun Z."/>
            <person name="Wang K."/>
            <person name="Pan B."/>
            <person name="Chen J."/>
            <person name="Bao Y."/>
            <person name="Liu F."/>
            <person name="Qi X."/>
            <person name="Gang D.R."/>
            <person name="Wen J."/>
            <person name="Li J."/>
        </authorList>
    </citation>
    <scope>NUCLEOTIDE SEQUENCE</scope>
    <source>
        <strain evidence="4">Dzin_1.0</strain>
    </source>
</reference>
<dbReference type="Proteomes" id="UP001085076">
    <property type="component" value="Miscellaneous, Linkage group lg08"/>
</dbReference>
<proteinExistence type="predicted"/>
<dbReference type="EMBL" id="JAGGNH010000008">
    <property type="protein sequence ID" value="KAJ0966315.1"/>
    <property type="molecule type" value="Genomic_DNA"/>
</dbReference>
<dbReference type="SMART" id="SM00503">
    <property type="entry name" value="SynN"/>
    <property type="match status" value="1"/>
</dbReference>
<dbReference type="InterPro" id="IPR010989">
    <property type="entry name" value="SNARE"/>
</dbReference>
<dbReference type="Pfam" id="PF00804">
    <property type="entry name" value="Syntaxin"/>
    <property type="match status" value="1"/>
</dbReference>
<dbReference type="Gene3D" id="1.20.58.70">
    <property type="match status" value="1"/>
</dbReference>
<keyword evidence="1" id="KW-0813">Transport</keyword>
<evidence type="ECO:0000313" key="5">
    <source>
        <dbReference type="Proteomes" id="UP001085076"/>
    </source>
</evidence>
<protein>
    <recommendedName>
        <fullName evidence="3">Syntaxin N-terminal domain-containing protein</fullName>
    </recommendedName>
</protein>
<gene>
    <name evidence="4" type="ORF">J5N97_027453</name>
</gene>
<feature type="domain" description="Syntaxin N-terminal" evidence="3">
    <location>
        <begin position="66"/>
        <end position="189"/>
    </location>
</feature>
<keyword evidence="1" id="KW-0653">Protein transport</keyword>
<dbReference type="InterPro" id="IPR006011">
    <property type="entry name" value="Syntaxin_N"/>
</dbReference>
<feature type="region of interest" description="Disordered" evidence="2">
    <location>
        <begin position="148"/>
        <end position="167"/>
    </location>
</feature>
<name>A0A9D5H7P7_9LILI</name>
<evidence type="ECO:0000256" key="2">
    <source>
        <dbReference type="SAM" id="MobiDB-lite"/>
    </source>
</evidence>
<accession>A0A9D5H7P7</accession>
<dbReference type="SUPFAM" id="SSF47661">
    <property type="entry name" value="t-snare proteins"/>
    <property type="match status" value="1"/>
</dbReference>
<dbReference type="GO" id="GO:0015031">
    <property type="term" value="P:protein transport"/>
    <property type="evidence" value="ECO:0007669"/>
    <property type="project" value="UniProtKB-KW"/>
</dbReference>
<evidence type="ECO:0000256" key="1">
    <source>
        <dbReference type="ARBA" id="ARBA00022927"/>
    </source>
</evidence>
<keyword evidence="5" id="KW-1185">Reference proteome</keyword>
<evidence type="ECO:0000313" key="4">
    <source>
        <dbReference type="EMBL" id="KAJ0966315.1"/>
    </source>
</evidence>
<dbReference type="GO" id="GO:0016020">
    <property type="term" value="C:membrane"/>
    <property type="evidence" value="ECO:0007669"/>
    <property type="project" value="InterPro"/>
</dbReference>
<reference evidence="4" key="1">
    <citation type="submission" date="2021-03" db="EMBL/GenBank/DDBJ databases">
        <authorList>
            <person name="Li Z."/>
            <person name="Yang C."/>
        </authorList>
    </citation>
    <scope>NUCLEOTIDE SEQUENCE</scope>
    <source>
        <strain evidence="4">Dzin_1.0</strain>
        <tissue evidence="4">Leaf</tissue>
    </source>
</reference>